<dbReference type="AlphaFoldDB" id="A0A6J1C7F6"/>
<dbReference type="PANTHER" id="PTHR10994:SF85">
    <property type="entry name" value="RETICULON-LIKE PROTEIN B9"/>
    <property type="match status" value="1"/>
</dbReference>
<keyword evidence="5 6" id="KW-0472">Membrane</keyword>
<evidence type="ECO:0000259" key="7">
    <source>
        <dbReference type="PROSITE" id="PS50845"/>
    </source>
</evidence>
<feature type="domain" description="Reticulon" evidence="7">
    <location>
        <begin position="34"/>
        <end position="220"/>
    </location>
</feature>
<dbReference type="PROSITE" id="PS50845">
    <property type="entry name" value="RETICULON"/>
    <property type="match status" value="1"/>
</dbReference>
<evidence type="ECO:0000256" key="4">
    <source>
        <dbReference type="ARBA" id="ARBA00022989"/>
    </source>
</evidence>
<feature type="transmembrane region" description="Helical" evidence="6">
    <location>
        <begin position="45"/>
        <end position="63"/>
    </location>
</feature>
<keyword evidence="2 6" id="KW-0812">Transmembrane</keyword>
<dbReference type="RefSeq" id="XP_022137519.1">
    <property type="nucleotide sequence ID" value="XM_022281827.1"/>
</dbReference>
<protein>
    <recommendedName>
        <fullName evidence="6">Reticulon-like protein</fullName>
    </recommendedName>
</protein>
<dbReference type="GO" id="GO:0009617">
    <property type="term" value="P:response to bacterium"/>
    <property type="evidence" value="ECO:0007669"/>
    <property type="project" value="InterPro"/>
</dbReference>
<dbReference type="OrthoDB" id="567788at2759"/>
<dbReference type="InterPro" id="IPR045064">
    <property type="entry name" value="Reticulon-like"/>
</dbReference>
<sequence>MPIYSDSDDDSAPPPSKLFGRRRPIREILGGGRVADMLLWKNTKLSAALLLGMTVVWFLFEVVEYNFVTLICHLSITSMLVFFIWCTGAEIFKWDPPRLPEVILKESAFKEVASTFHTRINQFLAKLFDIAYGRDLPLFFLAIVCLYLLSVIGSYISFLNLLYFGFVAMETLPFLYEKYEEEVDHFAGKAIYQTKKSYRNFDSKFLNKIPRGPVKDKKVR</sequence>
<evidence type="ECO:0000256" key="6">
    <source>
        <dbReference type="RuleBase" id="RU363132"/>
    </source>
</evidence>
<reference evidence="9" key="1">
    <citation type="submission" date="2025-08" db="UniProtKB">
        <authorList>
            <consortium name="RefSeq"/>
        </authorList>
    </citation>
    <scope>IDENTIFICATION</scope>
    <source>
        <strain evidence="9">OHB3-1</strain>
    </source>
</reference>
<accession>A0A6J1C7F6</accession>
<dbReference type="PANTHER" id="PTHR10994">
    <property type="entry name" value="RETICULON"/>
    <property type="match status" value="1"/>
</dbReference>
<dbReference type="KEGG" id="mcha:111008946"/>
<proteinExistence type="predicted"/>
<dbReference type="GO" id="GO:0005789">
    <property type="term" value="C:endoplasmic reticulum membrane"/>
    <property type="evidence" value="ECO:0007669"/>
    <property type="project" value="UniProtKB-SubCell"/>
</dbReference>
<comment type="subcellular location">
    <subcellularLocation>
        <location evidence="1 6">Endoplasmic reticulum membrane</location>
        <topology evidence="1 6">Multi-pass membrane protein</topology>
    </subcellularLocation>
</comment>
<evidence type="ECO:0000256" key="2">
    <source>
        <dbReference type="ARBA" id="ARBA00022692"/>
    </source>
</evidence>
<evidence type="ECO:0000313" key="8">
    <source>
        <dbReference type="Proteomes" id="UP000504603"/>
    </source>
</evidence>
<dbReference type="GeneID" id="111008946"/>
<dbReference type="Pfam" id="PF02453">
    <property type="entry name" value="Reticulon"/>
    <property type="match status" value="1"/>
</dbReference>
<evidence type="ECO:0000256" key="5">
    <source>
        <dbReference type="ARBA" id="ARBA00023136"/>
    </source>
</evidence>
<evidence type="ECO:0000256" key="1">
    <source>
        <dbReference type="ARBA" id="ARBA00004477"/>
    </source>
</evidence>
<keyword evidence="8" id="KW-1185">Reference proteome</keyword>
<evidence type="ECO:0000256" key="3">
    <source>
        <dbReference type="ARBA" id="ARBA00022824"/>
    </source>
</evidence>
<organism evidence="8 9">
    <name type="scientific">Momordica charantia</name>
    <name type="common">Bitter gourd</name>
    <name type="synonym">Balsam pear</name>
    <dbReference type="NCBI Taxonomy" id="3673"/>
    <lineage>
        <taxon>Eukaryota</taxon>
        <taxon>Viridiplantae</taxon>
        <taxon>Streptophyta</taxon>
        <taxon>Embryophyta</taxon>
        <taxon>Tracheophyta</taxon>
        <taxon>Spermatophyta</taxon>
        <taxon>Magnoliopsida</taxon>
        <taxon>eudicotyledons</taxon>
        <taxon>Gunneridae</taxon>
        <taxon>Pentapetalae</taxon>
        <taxon>rosids</taxon>
        <taxon>fabids</taxon>
        <taxon>Cucurbitales</taxon>
        <taxon>Cucurbitaceae</taxon>
        <taxon>Momordiceae</taxon>
        <taxon>Momordica</taxon>
    </lineage>
</organism>
<keyword evidence="3 6" id="KW-0256">Endoplasmic reticulum</keyword>
<dbReference type="InterPro" id="IPR003388">
    <property type="entry name" value="Reticulon"/>
</dbReference>
<keyword evidence="4 6" id="KW-1133">Transmembrane helix</keyword>
<dbReference type="Proteomes" id="UP000504603">
    <property type="component" value="Unplaced"/>
</dbReference>
<feature type="transmembrane region" description="Helical" evidence="6">
    <location>
        <begin position="70"/>
        <end position="92"/>
    </location>
</feature>
<evidence type="ECO:0000313" key="9">
    <source>
        <dbReference type="RefSeq" id="XP_022137519.1"/>
    </source>
</evidence>
<feature type="transmembrane region" description="Helical" evidence="6">
    <location>
        <begin position="138"/>
        <end position="164"/>
    </location>
</feature>
<gene>
    <name evidence="9" type="primary">LOC111008946</name>
</gene>
<name>A0A6J1C7F6_MOMCH</name>